<evidence type="ECO:0000256" key="1">
    <source>
        <dbReference type="SAM" id="Phobius"/>
    </source>
</evidence>
<dbReference type="AlphaFoldDB" id="A0A916K2S3"/>
<keyword evidence="3" id="KW-1185">Reference proteome</keyword>
<keyword evidence="1" id="KW-1133">Transmembrane helix</keyword>
<feature type="transmembrane region" description="Helical" evidence="1">
    <location>
        <begin position="6"/>
        <end position="26"/>
    </location>
</feature>
<accession>A0A916K2S3</accession>
<sequence>MGSIVKGIISLLMIGMLASFLVIAFIKPEQRLDLAYTELPLRDKLAGMVLNGKPEITLTEPEVNGLLKKALAIRPEVRPNVTVTGARFDLQGDQLTADVNVLIKRRIAAAATLRFDLVWMEPYLVAVHKETSVKQVKIPASWFHLEPLQANLNDYLPRLAAIRSVAFENAGVRLSFKLR</sequence>
<reference evidence="2" key="1">
    <citation type="submission" date="2021-06" db="EMBL/GenBank/DDBJ databases">
        <authorList>
            <person name="Criscuolo A."/>
        </authorList>
    </citation>
    <scope>NUCLEOTIDE SEQUENCE</scope>
    <source>
        <strain evidence="2">CIP111600</strain>
    </source>
</reference>
<evidence type="ECO:0000313" key="2">
    <source>
        <dbReference type="EMBL" id="CAG7617517.1"/>
    </source>
</evidence>
<dbReference type="Proteomes" id="UP000693672">
    <property type="component" value="Unassembled WGS sequence"/>
</dbReference>
<comment type="caution">
    <text evidence="2">The sequence shown here is derived from an EMBL/GenBank/DDBJ whole genome shotgun (WGS) entry which is preliminary data.</text>
</comment>
<evidence type="ECO:0000313" key="3">
    <source>
        <dbReference type="Proteomes" id="UP000693672"/>
    </source>
</evidence>
<keyword evidence="1" id="KW-0812">Transmembrane</keyword>
<gene>
    <name evidence="2" type="ORF">PAESOLCIP111_02034</name>
</gene>
<name>A0A916K2S3_9BACL</name>
<dbReference type="EMBL" id="CAJVAS010000006">
    <property type="protein sequence ID" value="CAG7617517.1"/>
    <property type="molecule type" value="Genomic_DNA"/>
</dbReference>
<keyword evidence="1" id="KW-0472">Membrane</keyword>
<protein>
    <submittedName>
        <fullName evidence="2">Uncharacterized protein</fullName>
    </submittedName>
</protein>
<proteinExistence type="predicted"/>
<organism evidence="2 3">
    <name type="scientific">Paenibacillus solanacearum</name>
    <dbReference type="NCBI Taxonomy" id="2048548"/>
    <lineage>
        <taxon>Bacteria</taxon>
        <taxon>Bacillati</taxon>
        <taxon>Bacillota</taxon>
        <taxon>Bacilli</taxon>
        <taxon>Bacillales</taxon>
        <taxon>Paenibacillaceae</taxon>
        <taxon>Paenibacillus</taxon>
    </lineage>
</organism>